<evidence type="ECO:0000313" key="2">
    <source>
        <dbReference type="EMBL" id="ERL83456.1"/>
    </source>
</evidence>
<dbReference type="EMBL" id="KB630183">
    <property type="protein sequence ID" value="ERL83454.1"/>
    <property type="molecule type" value="Genomic_DNA"/>
</dbReference>
<protein>
    <submittedName>
        <fullName evidence="1">Uncharacterized protein</fullName>
    </submittedName>
</protein>
<dbReference type="Proteomes" id="UP000030742">
    <property type="component" value="Unassembled WGS sequence"/>
</dbReference>
<dbReference type="EMBL" id="KB630184">
    <property type="protein sequence ID" value="ERL83456.1"/>
    <property type="molecule type" value="Genomic_DNA"/>
</dbReference>
<reference evidence="1 3" key="1">
    <citation type="journal article" date="2013" name="Genome Biol.">
        <title>Draft genome of the mountain pine beetle, Dendroctonus ponderosae Hopkins, a major forest pest.</title>
        <authorList>
            <person name="Keeling C.I."/>
            <person name="Yuen M.M."/>
            <person name="Liao N.Y."/>
            <person name="Docking T.R."/>
            <person name="Chan S.K."/>
            <person name="Taylor G.A."/>
            <person name="Palmquist D.L."/>
            <person name="Jackman S.D."/>
            <person name="Nguyen A."/>
            <person name="Li M."/>
            <person name="Henderson H."/>
            <person name="Janes J.K."/>
            <person name="Zhao Y."/>
            <person name="Pandoh P."/>
            <person name="Moore R."/>
            <person name="Sperling F.A."/>
            <person name="Huber D.P."/>
            <person name="Birol I."/>
            <person name="Jones S.J."/>
            <person name="Bohlmann J."/>
        </authorList>
    </citation>
    <scope>NUCLEOTIDE SEQUENCE</scope>
</reference>
<dbReference type="PANTHER" id="PTHR11005">
    <property type="entry name" value="LYSOSOMAL ACID LIPASE-RELATED"/>
    <property type="match status" value="1"/>
</dbReference>
<dbReference type="AlphaFoldDB" id="U4TPT9"/>
<dbReference type="InterPro" id="IPR029058">
    <property type="entry name" value="AB_hydrolase_fold"/>
</dbReference>
<dbReference type="Gene3D" id="3.40.50.1820">
    <property type="entry name" value="alpha/beta hydrolase"/>
    <property type="match status" value="1"/>
</dbReference>
<evidence type="ECO:0000313" key="3">
    <source>
        <dbReference type="Proteomes" id="UP000030742"/>
    </source>
</evidence>
<organism evidence="1 3">
    <name type="scientific">Dendroctonus ponderosae</name>
    <name type="common">Mountain pine beetle</name>
    <dbReference type="NCBI Taxonomy" id="77166"/>
    <lineage>
        <taxon>Eukaryota</taxon>
        <taxon>Metazoa</taxon>
        <taxon>Ecdysozoa</taxon>
        <taxon>Arthropoda</taxon>
        <taxon>Hexapoda</taxon>
        <taxon>Insecta</taxon>
        <taxon>Pterygota</taxon>
        <taxon>Neoptera</taxon>
        <taxon>Endopterygota</taxon>
        <taxon>Coleoptera</taxon>
        <taxon>Polyphaga</taxon>
        <taxon>Cucujiformia</taxon>
        <taxon>Curculionidae</taxon>
        <taxon>Scolytinae</taxon>
        <taxon>Dendroctonus</taxon>
    </lineage>
</organism>
<dbReference type="SUPFAM" id="SSF53474">
    <property type="entry name" value="alpha/beta-Hydrolases"/>
    <property type="match status" value="1"/>
</dbReference>
<gene>
    <name evidence="1" type="ORF">D910_00443</name>
    <name evidence="2" type="ORF">D910_00445</name>
</gene>
<accession>U4TPT9</accession>
<name>U4TPT9_DENPD</name>
<evidence type="ECO:0000313" key="1">
    <source>
        <dbReference type="EMBL" id="ERL83454.1"/>
    </source>
</evidence>
<proteinExistence type="predicted"/>
<sequence>MATKTFQLADAGYDVWLGNYRGTEYSEGHQSLNVTQKEFWDHSDTETAFVLVARLKISQQYVQMMRKAQLHQFGIELRKLLFPQMGFPKIYE</sequence>